<evidence type="ECO:0000313" key="3">
    <source>
        <dbReference type="Proteomes" id="UP000295620"/>
    </source>
</evidence>
<dbReference type="InterPro" id="IPR011989">
    <property type="entry name" value="ARM-like"/>
</dbReference>
<gene>
    <name evidence="2" type="ORF">ATK78_1170</name>
</gene>
<keyword evidence="1" id="KW-0732">Signal</keyword>
<dbReference type="Proteomes" id="UP000295620">
    <property type="component" value="Unassembled WGS sequence"/>
</dbReference>
<dbReference type="SUPFAM" id="SSF48371">
    <property type="entry name" value="ARM repeat"/>
    <property type="match status" value="1"/>
</dbReference>
<dbReference type="InterPro" id="IPR016024">
    <property type="entry name" value="ARM-type_fold"/>
</dbReference>
<name>A0A4R6T1T1_9SPHI</name>
<evidence type="ECO:0000256" key="1">
    <source>
        <dbReference type="SAM" id="SignalP"/>
    </source>
</evidence>
<feature type="signal peptide" evidence="1">
    <location>
        <begin position="1"/>
        <end position="25"/>
    </location>
</feature>
<feature type="chain" id="PRO_5020869304" evidence="1">
    <location>
        <begin position="26"/>
        <end position="734"/>
    </location>
</feature>
<reference evidence="2 3" key="1">
    <citation type="submission" date="2019-03" db="EMBL/GenBank/DDBJ databases">
        <title>Genomic Encyclopedia of Archaeal and Bacterial Type Strains, Phase II (KMG-II): from individual species to whole genera.</title>
        <authorList>
            <person name="Goeker M."/>
        </authorList>
    </citation>
    <scope>NUCLEOTIDE SEQUENCE [LARGE SCALE GENOMIC DNA]</scope>
    <source>
        <strain evidence="2 3">DSM 19035</strain>
    </source>
</reference>
<dbReference type="EMBL" id="SNYC01000003">
    <property type="protein sequence ID" value="TDQ12039.1"/>
    <property type="molecule type" value="Genomic_DNA"/>
</dbReference>
<dbReference type="OrthoDB" id="619585at2"/>
<dbReference type="AlphaFoldDB" id="A0A4R6T1T1"/>
<dbReference type="Gene3D" id="1.25.10.10">
    <property type="entry name" value="Leucine-rich Repeat Variant"/>
    <property type="match status" value="1"/>
</dbReference>
<keyword evidence="3" id="KW-1185">Reference proteome</keyword>
<comment type="caution">
    <text evidence="2">The sequence shown here is derived from an EMBL/GenBank/DDBJ whole genome shotgun (WGS) entry which is preliminary data.</text>
</comment>
<evidence type="ECO:0000313" key="2">
    <source>
        <dbReference type="EMBL" id="TDQ12039.1"/>
    </source>
</evidence>
<accession>A0A4R6T1T1</accession>
<organism evidence="2 3">
    <name type="scientific">Pedobacter metabolipauper</name>
    <dbReference type="NCBI Taxonomy" id="425513"/>
    <lineage>
        <taxon>Bacteria</taxon>
        <taxon>Pseudomonadati</taxon>
        <taxon>Bacteroidota</taxon>
        <taxon>Sphingobacteriia</taxon>
        <taxon>Sphingobacteriales</taxon>
        <taxon>Sphingobacteriaceae</taxon>
        <taxon>Pedobacter</taxon>
    </lineage>
</organism>
<proteinExistence type="predicted"/>
<protein>
    <submittedName>
        <fullName evidence="2">HEAT repeat protein</fullName>
    </submittedName>
</protein>
<sequence>MQMNILSSRLSLMIALLLSAGVAGAQDIQKPGVNSPTSFAIVVDQNTYSQAKKEIDSYKNAVEKDGLGTYIISSNWKNPEEIRSVLKKLYNQKQSLEGAVLVGDIPIAMIRDAQYLTSTFKMNQKVNWQRSSVPSDRFYDDFQLEFDFIKQDTARKDYFYYSISPAGSQKINMSIYSARIKPPVIAGKDKYQLIREYLNKVVIEKSRENKINDVFISTSHGYNSESSNAWAGEQLAFKGQFPDLFRPGNQVKFFSFLNETFLKFNLLSALKSKDLDIAIMHGHGDTDIQLVNGYPYVSNPQGSIENLTRYLRAKVRDAKDAKRDVEKVKEGFVKSLGVSMGWMDNAFDPKVIEADSIFNDDLDIHVKDILSAKPNARFVMLDNCLTGSFHLDEYLAGYYPFSGGNNIVAIANSIGVLQDLWPDQLMGILQHGSRVGNWFKHTAYLESHIMGDPTFSFTANTDFDVNKAITGKNSVAYWKTLLSKPDADLQALSLVYLARLLDSKALSALLKKTYLNSPYETTRMQAFQLLERLDNADYQEILISATKDPYEFIRRNAVNEISERGGKEFIPALINMVVDDYHSERIGYKIRTTLPFMDAETSKKQLEDQVNADRLVHFEKSKADLLKLVNYSEVKVKGIIDTILDKSKADKVRLYDIMTMRAYRYHQTIPALIQTVKDQTNSDAIRIAALEVLSWFPRSYKKQEIIALCKEIEQGESYNQELKKQAKKNIGIFL</sequence>